<gene>
    <name evidence="1" type="primary">Nfu_g_1_019272</name>
</gene>
<proteinExistence type="predicted"/>
<dbReference type="EMBL" id="HADW01001576">
    <property type="protein sequence ID" value="SBP02976.1"/>
    <property type="molecule type" value="Transcribed_RNA"/>
</dbReference>
<feature type="non-terminal residue" evidence="1">
    <location>
        <position position="40"/>
    </location>
</feature>
<name>A0A1A7WBS5_9TELE</name>
<protein>
    <submittedName>
        <fullName evidence="1">Uncharacterized protein</fullName>
    </submittedName>
</protein>
<reference evidence="1" key="2">
    <citation type="submission" date="2016-06" db="EMBL/GenBank/DDBJ databases">
        <title>The genome of a short-lived fish provides insights into sex chromosome evolution and the genetic control of aging.</title>
        <authorList>
            <person name="Reichwald K."/>
            <person name="Felder M."/>
            <person name="Petzold A."/>
            <person name="Koch P."/>
            <person name="Groth M."/>
            <person name="Platzer M."/>
        </authorList>
    </citation>
    <scope>NUCLEOTIDE SEQUENCE</scope>
    <source>
        <tissue evidence="1">Brain</tissue>
    </source>
</reference>
<reference evidence="1" key="1">
    <citation type="submission" date="2016-05" db="EMBL/GenBank/DDBJ databases">
        <authorList>
            <person name="Lavstsen T."/>
            <person name="Jespersen J.S."/>
        </authorList>
    </citation>
    <scope>NUCLEOTIDE SEQUENCE</scope>
    <source>
        <tissue evidence="1">Brain</tissue>
    </source>
</reference>
<sequence length="40" mass="4517">SCSPKTNTFQVKCLCCQRKSKIKAKISIDKQRPSTALNFD</sequence>
<dbReference type="AlphaFoldDB" id="A0A1A7WBS5"/>
<feature type="non-terminal residue" evidence="1">
    <location>
        <position position="1"/>
    </location>
</feature>
<organism evidence="1">
    <name type="scientific">Iconisemion striatum</name>
    <dbReference type="NCBI Taxonomy" id="60296"/>
    <lineage>
        <taxon>Eukaryota</taxon>
        <taxon>Metazoa</taxon>
        <taxon>Chordata</taxon>
        <taxon>Craniata</taxon>
        <taxon>Vertebrata</taxon>
        <taxon>Euteleostomi</taxon>
        <taxon>Actinopterygii</taxon>
        <taxon>Neopterygii</taxon>
        <taxon>Teleostei</taxon>
        <taxon>Neoteleostei</taxon>
        <taxon>Acanthomorphata</taxon>
        <taxon>Ovalentaria</taxon>
        <taxon>Atherinomorphae</taxon>
        <taxon>Cyprinodontiformes</taxon>
        <taxon>Nothobranchiidae</taxon>
        <taxon>Iconisemion</taxon>
    </lineage>
</organism>
<evidence type="ECO:0000313" key="1">
    <source>
        <dbReference type="EMBL" id="SBP02976.1"/>
    </source>
</evidence>
<accession>A0A1A7WBS5</accession>